<feature type="chain" id="PRO_5046889961" evidence="1">
    <location>
        <begin position="21"/>
        <end position="93"/>
    </location>
</feature>
<dbReference type="EMBL" id="ML735690">
    <property type="protein sequence ID" value="KAE8423197.1"/>
    <property type="molecule type" value="Genomic_DNA"/>
</dbReference>
<feature type="signal peptide" evidence="1">
    <location>
        <begin position="1"/>
        <end position="20"/>
    </location>
</feature>
<dbReference type="Proteomes" id="UP000325395">
    <property type="component" value="Unassembled WGS sequence"/>
</dbReference>
<gene>
    <name evidence="2" type="ORF">BDV36DRAFT_157546</name>
</gene>
<keyword evidence="3" id="KW-1185">Reference proteome</keyword>
<evidence type="ECO:0000313" key="3">
    <source>
        <dbReference type="Proteomes" id="UP000325395"/>
    </source>
</evidence>
<organism evidence="2 3">
    <name type="scientific">Aspergillus pseudocaelatus</name>
    <dbReference type="NCBI Taxonomy" id="1825620"/>
    <lineage>
        <taxon>Eukaryota</taxon>
        <taxon>Fungi</taxon>
        <taxon>Dikarya</taxon>
        <taxon>Ascomycota</taxon>
        <taxon>Pezizomycotina</taxon>
        <taxon>Eurotiomycetes</taxon>
        <taxon>Eurotiomycetidae</taxon>
        <taxon>Eurotiales</taxon>
        <taxon>Aspergillaceae</taxon>
        <taxon>Aspergillus</taxon>
        <taxon>Aspergillus subgen. Circumdati</taxon>
    </lineage>
</organism>
<proteinExistence type="predicted"/>
<reference evidence="2 3" key="1">
    <citation type="submission" date="2019-04" db="EMBL/GenBank/DDBJ databases">
        <authorList>
            <consortium name="DOE Joint Genome Institute"/>
            <person name="Mondo S."/>
            <person name="Kjaerbolling I."/>
            <person name="Vesth T."/>
            <person name="Frisvad J.C."/>
            <person name="Nybo J.L."/>
            <person name="Theobald S."/>
            <person name="Kildgaard S."/>
            <person name="Isbrandt T."/>
            <person name="Kuo A."/>
            <person name="Sato A."/>
            <person name="Lyhne E.K."/>
            <person name="Kogle M.E."/>
            <person name="Wiebenga A."/>
            <person name="Kun R.S."/>
            <person name="Lubbers R.J."/>
            <person name="Makela M.R."/>
            <person name="Barry K."/>
            <person name="Chovatia M."/>
            <person name="Clum A."/>
            <person name="Daum C."/>
            <person name="Haridas S."/>
            <person name="He G."/>
            <person name="LaButti K."/>
            <person name="Lipzen A."/>
            <person name="Riley R."/>
            <person name="Salamov A."/>
            <person name="Simmons B.A."/>
            <person name="Magnuson J.K."/>
            <person name="Henrissat B."/>
            <person name="Mortensen U.H."/>
            <person name="Larsen T.O."/>
            <person name="Devries R.P."/>
            <person name="Grigoriev I.V."/>
            <person name="Machida M."/>
            <person name="Baker S.E."/>
            <person name="Andersen M.R."/>
            <person name="Cantor M.N."/>
            <person name="Hua S.X."/>
        </authorList>
    </citation>
    <scope>NUCLEOTIDE SEQUENCE [LARGE SCALE GENOMIC DNA]</scope>
    <source>
        <strain evidence="2 3">CBS 117616</strain>
    </source>
</reference>
<sequence length="93" mass="10857">MPWLWFCSFWLHQHSRITQGCNICAVVFYIVESMLLSMISVLLMPIHSSPVAFICTLRGWHFRLKYADPDSLHHRVSAPTDRNSILRKDTQPT</sequence>
<evidence type="ECO:0000313" key="2">
    <source>
        <dbReference type="EMBL" id="KAE8423197.1"/>
    </source>
</evidence>
<keyword evidence="1" id="KW-0732">Signal</keyword>
<accession>A0ABQ6X1I9</accession>
<name>A0ABQ6X1I9_9EURO</name>
<evidence type="ECO:0000256" key="1">
    <source>
        <dbReference type="SAM" id="SignalP"/>
    </source>
</evidence>
<protein>
    <submittedName>
        <fullName evidence="2">Uncharacterized protein</fullName>
    </submittedName>
</protein>